<keyword evidence="1" id="KW-0521">NADP</keyword>
<dbReference type="AlphaFoldDB" id="A0A8J7SFU6"/>
<reference evidence="4" key="1">
    <citation type="submission" date="2020-12" db="EMBL/GenBank/DDBJ databases">
        <title>Bacterial taxonomy.</title>
        <authorList>
            <person name="Pan X."/>
        </authorList>
    </citation>
    <scope>NUCLEOTIDE SEQUENCE</scope>
    <source>
        <strain evidence="4">M0105</strain>
    </source>
</reference>
<dbReference type="NCBIfam" id="TIGR02824">
    <property type="entry name" value="quinone_pig3"/>
    <property type="match status" value="1"/>
</dbReference>
<feature type="domain" description="Enoyl reductase (ER)" evidence="3">
    <location>
        <begin position="13"/>
        <end position="323"/>
    </location>
</feature>
<keyword evidence="2" id="KW-0560">Oxidoreductase</keyword>
<sequence>MSEMAVIEFAEPGGPEVMRLARRPVPEPGPGQVLVKVTAAGVNGPDLKQRKGAYPPPPGASDLMGLEVSGEVVALGEGAGRWKTGDRICALTNGGGYAEYVTIDARHCLPVPEGVDEVDAAGLCETYFTVWSNIFHGHSIPEGGVFLVHGGSGGIGSTAVQLGAARGLRVFSTAGTEKGLDFIRSLGAERAINYRTEDFVEIVKEAGGADVILDFMGGDYLPRNLAAARIDCRIVQLAFDRGIKAELNIGLLMTKRIILTGSTLRPRPPEFKATVARELEAEAWPLFKAGKLRTVTHKVLPMAEVVEAHRMLEAGGHRGKILLKM</sequence>
<protein>
    <submittedName>
        <fullName evidence="4">NAD(P)H-quinone oxidoreductase</fullName>
    </submittedName>
</protein>
<dbReference type="SUPFAM" id="SSF51735">
    <property type="entry name" value="NAD(P)-binding Rossmann-fold domains"/>
    <property type="match status" value="1"/>
</dbReference>
<dbReference type="Pfam" id="PF13602">
    <property type="entry name" value="ADH_zinc_N_2"/>
    <property type="match status" value="1"/>
</dbReference>
<dbReference type="Gene3D" id="3.90.180.10">
    <property type="entry name" value="Medium-chain alcohol dehydrogenases, catalytic domain"/>
    <property type="match status" value="1"/>
</dbReference>
<dbReference type="GO" id="GO:0070402">
    <property type="term" value="F:NADPH binding"/>
    <property type="evidence" value="ECO:0007669"/>
    <property type="project" value="TreeGrafter"/>
</dbReference>
<dbReference type="PANTHER" id="PTHR48106">
    <property type="entry name" value="QUINONE OXIDOREDUCTASE PIG3-RELATED"/>
    <property type="match status" value="1"/>
</dbReference>
<dbReference type="SUPFAM" id="SSF50129">
    <property type="entry name" value="GroES-like"/>
    <property type="match status" value="1"/>
</dbReference>
<evidence type="ECO:0000256" key="2">
    <source>
        <dbReference type="ARBA" id="ARBA00023002"/>
    </source>
</evidence>
<name>A0A8J7SFU6_9RHOB</name>
<evidence type="ECO:0000259" key="3">
    <source>
        <dbReference type="SMART" id="SM00829"/>
    </source>
</evidence>
<proteinExistence type="predicted"/>
<organism evidence="4 5">
    <name type="scientific">Thermohalobaculum xanthum</name>
    <dbReference type="NCBI Taxonomy" id="2753746"/>
    <lineage>
        <taxon>Bacteria</taxon>
        <taxon>Pseudomonadati</taxon>
        <taxon>Pseudomonadota</taxon>
        <taxon>Alphaproteobacteria</taxon>
        <taxon>Rhodobacterales</taxon>
        <taxon>Paracoccaceae</taxon>
        <taxon>Thermohalobaculum</taxon>
    </lineage>
</organism>
<comment type="caution">
    <text evidence="4">The sequence shown here is derived from an EMBL/GenBank/DDBJ whole genome shotgun (WGS) entry which is preliminary data.</text>
</comment>
<accession>A0A8J7SFU6</accession>
<gene>
    <name evidence="4" type="ORF">H0I76_15500</name>
</gene>
<evidence type="ECO:0000313" key="5">
    <source>
        <dbReference type="Proteomes" id="UP000655420"/>
    </source>
</evidence>
<dbReference type="SMART" id="SM00829">
    <property type="entry name" value="PKS_ER"/>
    <property type="match status" value="1"/>
</dbReference>
<dbReference type="GO" id="GO:0016651">
    <property type="term" value="F:oxidoreductase activity, acting on NAD(P)H"/>
    <property type="evidence" value="ECO:0007669"/>
    <property type="project" value="TreeGrafter"/>
</dbReference>
<dbReference type="InterPro" id="IPR014189">
    <property type="entry name" value="Quinone_OxRdtase_PIG3"/>
</dbReference>
<dbReference type="InterPro" id="IPR013154">
    <property type="entry name" value="ADH-like_N"/>
</dbReference>
<dbReference type="PANTHER" id="PTHR48106:SF8">
    <property type="entry name" value="OS02G0805600 PROTEIN"/>
    <property type="match status" value="1"/>
</dbReference>
<dbReference type="Pfam" id="PF08240">
    <property type="entry name" value="ADH_N"/>
    <property type="match status" value="1"/>
</dbReference>
<dbReference type="CDD" id="cd05276">
    <property type="entry name" value="p53_inducible_oxidoreductase"/>
    <property type="match status" value="1"/>
</dbReference>
<keyword evidence="5" id="KW-1185">Reference proteome</keyword>
<dbReference type="InterPro" id="IPR036291">
    <property type="entry name" value="NAD(P)-bd_dom_sf"/>
</dbReference>
<dbReference type="InterPro" id="IPR011032">
    <property type="entry name" value="GroES-like_sf"/>
</dbReference>
<dbReference type="EMBL" id="JAEHHL010000009">
    <property type="protein sequence ID" value="MBK0400603.1"/>
    <property type="molecule type" value="Genomic_DNA"/>
</dbReference>
<evidence type="ECO:0000256" key="1">
    <source>
        <dbReference type="ARBA" id="ARBA00022857"/>
    </source>
</evidence>
<evidence type="ECO:0000313" key="4">
    <source>
        <dbReference type="EMBL" id="MBK0400603.1"/>
    </source>
</evidence>
<dbReference type="Gene3D" id="3.40.50.720">
    <property type="entry name" value="NAD(P)-binding Rossmann-like Domain"/>
    <property type="match status" value="1"/>
</dbReference>
<dbReference type="Proteomes" id="UP000655420">
    <property type="component" value="Unassembled WGS sequence"/>
</dbReference>
<dbReference type="InterPro" id="IPR020843">
    <property type="entry name" value="ER"/>
</dbReference>